<dbReference type="GO" id="GO:0005886">
    <property type="term" value="C:plasma membrane"/>
    <property type="evidence" value="ECO:0007669"/>
    <property type="project" value="UniProtKB-SubCell"/>
</dbReference>
<evidence type="ECO:0000256" key="6">
    <source>
        <dbReference type="ARBA" id="ARBA00022741"/>
    </source>
</evidence>
<evidence type="ECO:0000256" key="2">
    <source>
        <dbReference type="ARBA" id="ARBA00022448"/>
    </source>
</evidence>
<feature type="binding site" evidence="14">
    <location>
        <begin position="63"/>
        <end position="66"/>
    </location>
    <ligand>
        <name>GTP</name>
        <dbReference type="ChEBI" id="CHEBI:37565"/>
        <label>1</label>
    </ligand>
</feature>
<keyword evidence="9" id="KW-0406">Ion transport</keyword>
<evidence type="ECO:0000256" key="4">
    <source>
        <dbReference type="ARBA" id="ARBA00022496"/>
    </source>
</evidence>
<name>A0A5B9DA48_9ARCH</name>
<dbReference type="SUPFAM" id="SSF52540">
    <property type="entry name" value="P-loop containing nucleoside triphosphate hydrolases"/>
    <property type="match status" value="1"/>
</dbReference>
<dbReference type="InterPro" id="IPR011640">
    <property type="entry name" value="Fe2_transport_prot_B_C"/>
</dbReference>
<dbReference type="PANTHER" id="PTHR43185:SF1">
    <property type="entry name" value="FE(2+) TRANSPORTER FEOB"/>
    <property type="match status" value="1"/>
</dbReference>
<dbReference type="InterPro" id="IPR011642">
    <property type="entry name" value="Gate_dom"/>
</dbReference>
<feature type="transmembrane region" description="Helical" evidence="16">
    <location>
        <begin position="555"/>
        <end position="576"/>
    </location>
</feature>
<feature type="binding site" evidence="15">
    <location>
        <position position="28"/>
    </location>
    <ligand>
        <name>Mg(2+)</name>
        <dbReference type="ChEBI" id="CHEBI:18420"/>
        <label>2</label>
    </ligand>
</feature>
<feature type="transmembrane region" description="Helical" evidence="16">
    <location>
        <begin position="606"/>
        <end position="628"/>
    </location>
</feature>
<keyword evidence="3" id="KW-1003">Cell membrane</keyword>
<evidence type="ECO:0000256" key="10">
    <source>
        <dbReference type="ARBA" id="ARBA00023134"/>
    </source>
</evidence>
<dbReference type="Pfam" id="PF07664">
    <property type="entry name" value="FeoB_C"/>
    <property type="match status" value="1"/>
</dbReference>
<keyword evidence="5 16" id="KW-0812">Transmembrane</keyword>
<dbReference type="InterPro" id="IPR041069">
    <property type="entry name" value="FeoB_Cyto"/>
</dbReference>
<feature type="binding site" evidence="14">
    <location>
        <begin position="123"/>
        <end position="126"/>
    </location>
    <ligand>
        <name>GTP</name>
        <dbReference type="ChEBI" id="CHEBI:37565"/>
        <label>1</label>
    </ligand>
</feature>
<feature type="binding site" evidence="15">
    <location>
        <position position="32"/>
    </location>
    <ligand>
        <name>Mg(2+)</name>
        <dbReference type="ChEBI" id="CHEBI:18420"/>
        <label>2</label>
    </ligand>
</feature>
<feature type="transmembrane region" description="Helical" evidence="16">
    <location>
        <begin position="411"/>
        <end position="431"/>
    </location>
</feature>
<keyword evidence="15" id="KW-0460">Magnesium</keyword>
<reference evidence="18 19" key="2">
    <citation type="journal article" date="2024" name="Int. J. Syst. Evol. Microbiol.">
        <title>Promethearchaeum syntrophicum gen. nov., sp. nov., an anaerobic, obligately syntrophic archaeon, the first isolate of the lineage 'Asgard' archaea, and proposal of the new archaeal phylum Promethearchaeota phyl. nov. and kingdom Promethearchaeati regn. nov.</title>
        <authorList>
            <person name="Imachi H."/>
            <person name="Nobu M.K."/>
            <person name="Kato S."/>
            <person name="Takaki Y."/>
            <person name="Miyazaki M."/>
            <person name="Miyata M."/>
            <person name="Ogawara M."/>
            <person name="Saito Y."/>
            <person name="Sakai S."/>
            <person name="Tahara Y.O."/>
            <person name="Takano Y."/>
            <person name="Tasumi E."/>
            <person name="Uematsu K."/>
            <person name="Yoshimura T."/>
            <person name="Itoh T."/>
            <person name="Ohkuma M."/>
            <person name="Takai K."/>
        </authorList>
    </citation>
    <scope>NUCLEOTIDE SEQUENCE [LARGE SCALE GENOMIC DNA]</scope>
    <source>
        <strain evidence="18 19">MK-D1</strain>
    </source>
</reference>
<evidence type="ECO:0000256" key="13">
    <source>
        <dbReference type="NCBIfam" id="TIGR00437"/>
    </source>
</evidence>
<evidence type="ECO:0000256" key="7">
    <source>
        <dbReference type="ARBA" id="ARBA00022989"/>
    </source>
</evidence>
<dbReference type="InterPro" id="IPR030389">
    <property type="entry name" value="G_FEOB_dom"/>
</dbReference>
<keyword evidence="15" id="KW-0479">Metal-binding</keyword>
<dbReference type="GeneID" id="41329635"/>
<dbReference type="Pfam" id="PF17910">
    <property type="entry name" value="FeoB_Cyto"/>
    <property type="match status" value="1"/>
</dbReference>
<evidence type="ECO:0000256" key="15">
    <source>
        <dbReference type="PIRSR" id="PIRSR603373-2"/>
    </source>
</evidence>
<feature type="transmembrane region" description="Helical" evidence="16">
    <location>
        <begin position="355"/>
        <end position="382"/>
    </location>
</feature>
<keyword evidence="7 16" id="KW-1133">Transmembrane helix</keyword>
<evidence type="ECO:0000256" key="16">
    <source>
        <dbReference type="SAM" id="Phobius"/>
    </source>
</evidence>
<keyword evidence="11 16" id="KW-0472">Membrane</keyword>
<evidence type="ECO:0000256" key="12">
    <source>
        <dbReference type="ARBA" id="ARBA00031200"/>
    </source>
</evidence>
<evidence type="ECO:0000256" key="5">
    <source>
        <dbReference type="ARBA" id="ARBA00022692"/>
    </source>
</evidence>
<sequence length="742" mass="85172">MSKSRSEDKVIHIALAGNPNVGKSVIFNQLTGMSQIVGNWPGKTVKKAEGKCKFKNYIFKIVDLPGIYSLSTYSIEEIISREYIVEEKPDYIINVIDCNQLERNLFFTTQLQMLNRPMILALNQYDLLLQRGFDIDESKIEEMLGIKAQKVVAVHNRGVHELLEKIIEIEEDKHPYNSNSIIFGKEIENELQRLSTELKFNEIIKDERYSLQFSAFKILENDDHIKKHLIDNNNDQLDHFLYIVEEKRKNLEIFHGETISTILNSEIYNIAHKIYEESIVLKKVDRSFKVRNFFDHLTIHSIFGYLILAVVLLGTYLLIFQFGNFVSGLMDNVFLKFTPNAEQILGGAENWIFKLIWNGFVGGLLAGIGGVLPFVIPFYFFIEILQDIGYLPRAAYLMDRFMHRIGVHGKTIIPVLLGFGCSVPAVSACAIMETENQRKSSIVISTMIPCSAITTIVLGLVAKYLGLGITAILYLILLAVIISIGKILTLFSDVDESELIIELHDFRVPNFKVIMKQTWFRSKEFVFIALPLMVILGVLMQIFVEFNLLEWMNVLLSPVTVRFLGLPIGIGVYLIYGILRKELNLILLQLFVASLGLSMVDYLSPIQMIIFTLMTLLYIPCLATFITIRKEAGRKFASHVLLFRISIAVIISGSVYWIFQLVSSLNPSWMFGYQIATTVLIFFIFLYFVVFLIGKLIKHRRKGKKRRYHRFKEFSEINRCENCSKFNKCAIEKNNKCEDYEG</sequence>
<keyword evidence="10 14" id="KW-0342">GTP-binding</keyword>
<dbReference type="Pfam" id="PF07670">
    <property type="entry name" value="Gate"/>
    <property type="match status" value="2"/>
</dbReference>
<evidence type="ECO:0000256" key="9">
    <source>
        <dbReference type="ARBA" id="ARBA00023065"/>
    </source>
</evidence>
<dbReference type="Proteomes" id="UP000321408">
    <property type="component" value="Chromosome"/>
</dbReference>
<evidence type="ECO:0000256" key="1">
    <source>
        <dbReference type="ARBA" id="ARBA00004651"/>
    </source>
</evidence>
<keyword evidence="4" id="KW-0410">Iron transport</keyword>
<dbReference type="Pfam" id="PF02421">
    <property type="entry name" value="FeoB_N"/>
    <property type="match status" value="1"/>
</dbReference>
<evidence type="ECO:0000313" key="18">
    <source>
        <dbReference type="EMBL" id="QEE15815.1"/>
    </source>
</evidence>
<feature type="transmembrane region" description="Helical" evidence="16">
    <location>
        <begin position="640"/>
        <end position="659"/>
    </location>
</feature>
<dbReference type="AlphaFoldDB" id="A0A5B9DA48"/>
<dbReference type="EMBL" id="CP042905">
    <property type="protein sequence ID" value="QEE15815.1"/>
    <property type="molecule type" value="Genomic_DNA"/>
</dbReference>
<comment type="subcellular location">
    <subcellularLocation>
        <location evidence="1">Cell membrane</location>
        <topology evidence="1">Multi-pass membrane protein</topology>
    </subcellularLocation>
</comment>
<keyword evidence="6 14" id="KW-0547">Nucleotide-binding</keyword>
<feature type="transmembrane region" description="Helical" evidence="16">
    <location>
        <begin position="671"/>
        <end position="697"/>
    </location>
</feature>
<proteinExistence type="predicted"/>
<accession>A0A5B9DA48</accession>
<dbReference type="GO" id="GO:0015093">
    <property type="term" value="F:ferrous iron transmembrane transporter activity"/>
    <property type="evidence" value="ECO:0007669"/>
    <property type="project" value="UniProtKB-UniRule"/>
</dbReference>
<feature type="domain" description="FeoB-type G" evidence="17">
    <location>
        <begin position="10"/>
        <end position="172"/>
    </location>
</feature>
<feature type="transmembrane region" description="Helical" evidence="16">
    <location>
        <begin position="443"/>
        <end position="465"/>
    </location>
</feature>
<keyword evidence="8" id="KW-0408">Iron</keyword>
<dbReference type="KEGG" id="psyt:DSAG12_01642"/>
<dbReference type="OrthoDB" id="85305at2157"/>
<evidence type="ECO:0000256" key="11">
    <source>
        <dbReference type="ARBA" id="ARBA00023136"/>
    </source>
</evidence>
<protein>
    <recommendedName>
        <fullName evidence="12 13">Ferrous iron transport protein B</fullName>
    </recommendedName>
</protein>
<feature type="transmembrane region" description="Helical" evidence="16">
    <location>
        <begin position="471"/>
        <end position="491"/>
    </location>
</feature>
<feature type="binding site" evidence="15">
    <location>
        <position position="31"/>
    </location>
    <ligand>
        <name>Mg(2+)</name>
        <dbReference type="ChEBI" id="CHEBI:18420"/>
        <label>2</label>
    </ligand>
</feature>
<dbReference type="Gene3D" id="1.10.287.1770">
    <property type="match status" value="1"/>
</dbReference>
<keyword evidence="2" id="KW-0813">Transport</keyword>
<gene>
    <name evidence="18" type="primary">feoB</name>
    <name evidence="18" type="ORF">DSAG12_01642</name>
</gene>
<evidence type="ECO:0000313" key="19">
    <source>
        <dbReference type="Proteomes" id="UP000321408"/>
    </source>
</evidence>
<feature type="transmembrane region" description="Helical" evidence="16">
    <location>
        <begin position="302"/>
        <end position="320"/>
    </location>
</feature>
<dbReference type="NCBIfam" id="TIGR00437">
    <property type="entry name" value="feoB"/>
    <property type="match status" value="1"/>
</dbReference>
<reference evidence="18 19" key="1">
    <citation type="journal article" date="2020" name="Nature">
        <title>Isolation of an archaeon at the prokaryote-eukaryote interface.</title>
        <authorList>
            <person name="Imachi H."/>
            <person name="Nobu M.K."/>
            <person name="Nakahara N."/>
            <person name="Morono Y."/>
            <person name="Ogawara M."/>
            <person name="Takaki Y."/>
            <person name="Takano Y."/>
            <person name="Uematsu K."/>
            <person name="Ikuta T."/>
            <person name="Ito M."/>
            <person name="Matsui Y."/>
            <person name="Miyazaki M."/>
            <person name="Murata K."/>
            <person name="Saito Y."/>
            <person name="Sakai S."/>
            <person name="Song C."/>
            <person name="Tasumi E."/>
            <person name="Yamanaka Y."/>
            <person name="Yamaguchi T."/>
            <person name="Kamagata Y."/>
            <person name="Tamaki H."/>
            <person name="Takai K."/>
        </authorList>
    </citation>
    <scope>NUCLEOTIDE SEQUENCE [LARGE SCALE GENOMIC DNA]</scope>
    <source>
        <strain evidence="18 19">MK-D1</strain>
    </source>
</reference>
<dbReference type="InterPro" id="IPR050860">
    <property type="entry name" value="FeoB_GTPase"/>
</dbReference>
<dbReference type="CDD" id="cd01879">
    <property type="entry name" value="FeoB"/>
    <property type="match status" value="1"/>
</dbReference>
<dbReference type="GO" id="GO:0005525">
    <property type="term" value="F:GTP binding"/>
    <property type="evidence" value="ECO:0007669"/>
    <property type="project" value="UniProtKB-KW"/>
</dbReference>
<dbReference type="GO" id="GO:0046872">
    <property type="term" value="F:metal ion binding"/>
    <property type="evidence" value="ECO:0007669"/>
    <property type="project" value="UniProtKB-KW"/>
</dbReference>
<dbReference type="InterPro" id="IPR027417">
    <property type="entry name" value="P-loop_NTPase"/>
</dbReference>
<feature type="binding site" evidence="14">
    <location>
        <begin position="17"/>
        <end position="24"/>
    </location>
    <ligand>
        <name>GTP</name>
        <dbReference type="ChEBI" id="CHEBI:37565"/>
        <label>1</label>
    </ligand>
</feature>
<dbReference type="PANTHER" id="PTHR43185">
    <property type="entry name" value="FERROUS IRON TRANSPORT PROTEIN B"/>
    <property type="match status" value="1"/>
</dbReference>
<evidence type="ECO:0000256" key="14">
    <source>
        <dbReference type="PIRSR" id="PIRSR603373-1"/>
    </source>
</evidence>
<evidence type="ECO:0000259" key="17">
    <source>
        <dbReference type="PROSITE" id="PS51711"/>
    </source>
</evidence>
<dbReference type="PROSITE" id="PS51711">
    <property type="entry name" value="G_FEOB"/>
    <property type="match status" value="1"/>
</dbReference>
<evidence type="ECO:0000256" key="8">
    <source>
        <dbReference type="ARBA" id="ARBA00023004"/>
    </source>
</evidence>
<organism evidence="18 19">
    <name type="scientific">Promethearchaeum syntrophicum</name>
    <dbReference type="NCBI Taxonomy" id="2594042"/>
    <lineage>
        <taxon>Archaea</taxon>
        <taxon>Promethearchaeati</taxon>
        <taxon>Promethearchaeota</taxon>
        <taxon>Promethearchaeia</taxon>
        <taxon>Promethearchaeales</taxon>
        <taxon>Promethearchaeaceae</taxon>
        <taxon>Promethearchaeum</taxon>
    </lineage>
</organism>
<feature type="transmembrane region" description="Helical" evidence="16">
    <location>
        <begin position="583"/>
        <end position="600"/>
    </location>
</feature>
<dbReference type="InterPro" id="IPR003373">
    <property type="entry name" value="Fe2_transport_prot-B"/>
</dbReference>
<feature type="transmembrane region" description="Helical" evidence="16">
    <location>
        <begin position="525"/>
        <end position="543"/>
    </location>
</feature>
<keyword evidence="19" id="KW-1185">Reference proteome</keyword>
<dbReference type="Gene3D" id="3.40.50.300">
    <property type="entry name" value="P-loop containing nucleotide triphosphate hydrolases"/>
    <property type="match status" value="1"/>
</dbReference>
<evidence type="ECO:0000256" key="3">
    <source>
        <dbReference type="ARBA" id="ARBA00022475"/>
    </source>
</evidence>
<dbReference type="RefSeq" id="WP_147662714.1">
    <property type="nucleotide sequence ID" value="NZ_CP042905.2"/>
</dbReference>